<sequence length="224" mass="24221">MSQSSAPDTRPEYVDFDVQDFPGGLAACLEAILVATDRPLTAEDFSRVLAVDPAPVNAALESLAESYSDRGFELRRTARGWQLASRAAYQPVVAAFVKDGQTARLSQAALEALAIVAYRQPMTRAQVGQIRGVNSDGVIRALLVRGLVREEGLDEQTHAALLVTTDLFLERMGLQSLEDLPSLAPFLPDEDSALAQARQELSGQLQSPDPVQGSHHDSPQGKER</sequence>
<dbReference type="InterPro" id="IPR036390">
    <property type="entry name" value="WH_DNA-bd_sf"/>
</dbReference>
<dbReference type="InterPro" id="IPR036388">
    <property type="entry name" value="WH-like_DNA-bd_sf"/>
</dbReference>
<name>A0A0F4L0J9_9BIFI</name>
<proteinExistence type="predicted"/>
<keyword evidence="3" id="KW-0159">Chromosome partition</keyword>
<dbReference type="PATRIC" id="fig|1684.5.peg.614"/>
<keyword evidence="2" id="KW-0132">Cell division</keyword>
<feature type="compositionally biased region" description="Basic and acidic residues" evidence="5">
    <location>
        <begin position="214"/>
        <end position="224"/>
    </location>
</feature>
<dbReference type="PANTHER" id="PTHR34298">
    <property type="entry name" value="SEGREGATION AND CONDENSATION PROTEIN B"/>
    <property type="match status" value="1"/>
</dbReference>
<evidence type="ECO:0000313" key="7">
    <source>
        <dbReference type="Proteomes" id="UP000033567"/>
    </source>
</evidence>
<dbReference type="RefSeq" id="WP_045935230.1">
    <property type="nucleotide sequence ID" value="NZ_KQ033885.1"/>
</dbReference>
<dbReference type="Gene3D" id="1.10.10.10">
    <property type="entry name" value="Winged helix-like DNA-binding domain superfamily/Winged helix DNA-binding domain"/>
    <property type="match status" value="2"/>
</dbReference>
<organism evidence="6 7">
    <name type="scientific">Bifidobacterium mellis</name>
    <dbReference type="NCBI Taxonomy" id="1293823"/>
    <lineage>
        <taxon>Bacteria</taxon>
        <taxon>Bacillati</taxon>
        <taxon>Actinomycetota</taxon>
        <taxon>Actinomycetes</taxon>
        <taxon>Bifidobacteriales</taxon>
        <taxon>Bifidobacteriaceae</taxon>
        <taxon>Bifidobacterium</taxon>
    </lineage>
</organism>
<comment type="caution">
    <text evidence="6">The sequence shown here is derived from an EMBL/GenBank/DDBJ whole genome shotgun (WGS) entry which is preliminary data.</text>
</comment>
<accession>A0A0F4L0J9</accession>
<keyword evidence="4" id="KW-0131">Cell cycle</keyword>
<reference evidence="6 7" key="1">
    <citation type="submission" date="2014-12" db="EMBL/GenBank/DDBJ databases">
        <title>Comparative genomics of the lactic acid bacteria isolated from the honey bee gut.</title>
        <authorList>
            <person name="Ellegaard K.M."/>
            <person name="Tamarit D."/>
            <person name="Javelind E."/>
            <person name="Olofsson T."/>
            <person name="Andersson S.G."/>
            <person name="Vasquez A."/>
        </authorList>
    </citation>
    <scope>NUCLEOTIDE SEQUENCE [LARGE SCALE GENOMIC DNA]</scope>
    <source>
        <strain evidence="6 7">Bin7</strain>
    </source>
</reference>
<protein>
    <submittedName>
        <fullName evidence="6">Putative transcriptional regulator</fullName>
    </submittedName>
</protein>
<dbReference type="Proteomes" id="UP000033567">
    <property type="component" value="Unassembled WGS sequence"/>
</dbReference>
<dbReference type="Pfam" id="PF04079">
    <property type="entry name" value="SMC_ScpB"/>
    <property type="match status" value="1"/>
</dbReference>
<dbReference type="GO" id="GO:0051301">
    <property type="term" value="P:cell division"/>
    <property type="evidence" value="ECO:0007669"/>
    <property type="project" value="UniProtKB-KW"/>
</dbReference>
<dbReference type="PANTHER" id="PTHR34298:SF2">
    <property type="entry name" value="SEGREGATION AND CONDENSATION PROTEIN B"/>
    <property type="match status" value="1"/>
</dbReference>
<evidence type="ECO:0000256" key="3">
    <source>
        <dbReference type="ARBA" id="ARBA00022829"/>
    </source>
</evidence>
<evidence type="ECO:0000256" key="2">
    <source>
        <dbReference type="ARBA" id="ARBA00022618"/>
    </source>
</evidence>
<keyword evidence="7" id="KW-1185">Reference proteome</keyword>
<dbReference type="SUPFAM" id="SSF46785">
    <property type="entry name" value="Winged helix' DNA-binding domain"/>
    <property type="match status" value="2"/>
</dbReference>
<gene>
    <name evidence="6" type="ORF">JF70_05820</name>
</gene>
<evidence type="ECO:0000256" key="4">
    <source>
        <dbReference type="ARBA" id="ARBA00023306"/>
    </source>
</evidence>
<feature type="region of interest" description="Disordered" evidence="5">
    <location>
        <begin position="197"/>
        <end position="224"/>
    </location>
</feature>
<dbReference type="GO" id="GO:0051304">
    <property type="term" value="P:chromosome separation"/>
    <property type="evidence" value="ECO:0007669"/>
    <property type="project" value="InterPro"/>
</dbReference>
<evidence type="ECO:0000256" key="5">
    <source>
        <dbReference type="SAM" id="MobiDB-lite"/>
    </source>
</evidence>
<dbReference type="NCBIfam" id="TIGR00281">
    <property type="entry name" value="SMC-Scp complex subunit ScpB"/>
    <property type="match status" value="1"/>
</dbReference>
<dbReference type="EMBL" id="JWMF01000004">
    <property type="protein sequence ID" value="KJY51768.1"/>
    <property type="molecule type" value="Genomic_DNA"/>
</dbReference>
<keyword evidence="1" id="KW-0963">Cytoplasm</keyword>
<dbReference type="AlphaFoldDB" id="A0A0F4L0J9"/>
<dbReference type="InterPro" id="IPR005234">
    <property type="entry name" value="ScpB_csome_segregation"/>
</dbReference>
<evidence type="ECO:0000313" key="6">
    <source>
        <dbReference type="EMBL" id="KJY51768.1"/>
    </source>
</evidence>
<feature type="compositionally biased region" description="Polar residues" evidence="5">
    <location>
        <begin position="199"/>
        <end position="209"/>
    </location>
</feature>
<evidence type="ECO:0000256" key="1">
    <source>
        <dbReference type="ARBA" id="ARBA00022490"/>
    </source>
</evidence>